<protein>
    <submittedName>
        <fullName evidence="5">Galectin domain-containing protein</fullName>
    </submittedName>
</protein>
<keyword evidence="1" id="KW-0430">Lectin</keyword>
<organism evidence="4 5">
    <name type="scientific">Globodera rostochiensis</name>
    <name type="common">Golden nematode worm</name>
    <name type="synonym">Heterodera rostochiensis</name>
    <dbReference type="NCBI Taxonomy" id="31243"/>
    <lineage>
        <taxon>Eukaryota</taxon>
        <taxon>Metazoa</taxon>
        <taxon>Ecdysozoa</taxon>
        <taxon>Nematoda</taxon>
        <taxon>Chromadorea</taxon>
        <taxon>Rhabditida</taxon>
        <taxon>Tylenchina</taxon>
        <taxon>Tylenchomorpha</taxon>
        <taxon>Tylenchoidea</taxon>
        <taxon>Heteroderidae</taxon>
        <taxon>Heteroderinae</taxon>
        <taxon>Globodera</taxon>
    </lineage>
</organism>
<feature type="signal peptide" evidence="2">
    <location>
        <begin position="1"/>
        <end position="19"/>
    </location>
</feature>
<dbReference type="PANTHER" id="PTHR11346">
    <property type="entry name" value="GALECTIN"/>
    <property type="match status" value="1"/>
</dbReference>
<reference evidence="5" key="1">
    <citation type="submission" date="2022-11" db="UniProtKB">
        <authorList>
            <consortium name="WormBaseParasite"/>
        </authorList>
    </citation>
    <scope>IDENTIFICATION</scope>
</reference>
<evidence type="ECO:0000256" key="1">
    <source>
        <dbReference type="ARBA" id="ARBA00022734"/>
    </source>
</evidence>
<dbReference type="GO" id="GO:0030246">
    <property type="term" value="F:carbohydrate binding"/>
    <property type="evidence" value="ECO:0007669"/>
    <property type="project" value="UniProtKB-KW"/>
</dbReference>
<keyword evidence="4" id="KW-1185">Reference proteome</keyword>
<dbReference type="Gene3D" id="2.60.120.200">
    <property type="match status" value="3"/>
</dbReference>
<evidence type="ECO:0000259" key="3">
    <source>
        <dbReference type="Pfam" id="PF00337"/>
    </source>
</evidence>
<dbReference type="InterPro" id="IPR001079">
    <property type="entry name" value="Galectin_CRD"/>
</dbReference>
<accession>A0A914H508</accession>
<evidence type="ECO:0000256" key="2">
    <source>
        <dbReference type="SAM" id="SignalP"/>
    </source>
</evidence>
<evidence type="ECO:0000313" key="4">
    <source>
        <dbReference type="Proteomes" id="UP000887572"/>
    </source>
</evidence>
<proteinExistence type="predicted"/>
<keyword evidence="2" id="KW-0732">Signal</keyword>
<feature type="domain" description="Galectin" evidence="3">
    <location>
        <begin position="454"/>
        <end position="563"/>
    </location>
</feature>
<sequence length="933" mass="106923">MIFYLLLVILMNCFPLLNFSNDQHKTTTPIHLTAKRNTWNVNVSFNALQQCMPPYPGNNINAYGLEFRLPRDAGHCDDGILICYPSTLGSTSHGFIMSDQYRIPNNEHTLFLEECKKFDAKKTRRIHWRGIKVYTMPPINGTRTHQIMLEASIASRPYNFGDVHRISLHFGDQDHLFTYATIENGKQAYADDELLREAFLVQVLHGARIKNYAGLWVLGLDMLPWTKVNKIELYINRSCTCTMEAWFIQPTDSVAQIVEPKVPKAGSKECPAMNTNGTFTIALIKEVEQAIVIDALTDVDLTNITVELSKTDENDTALMSFSIGTTDTLEVFIPDTLPYVTKDARLPNGSYKMHMEIILFMHSYVIKHNGAQMGGIFLSRNWFYGVDWGKVASIKLKLYGQMMLFEDPKATKIGDDVKKLLETPSVPPPLQPIEIIGGLLMNSTFLFRFQLLATQYFEIMFSNEATFNESSPGATALIINANRNRTVYTNVTLKVFYSDQWHIEEGRSAKNFIFGDACEVRINVTKQFFYRIQINDQDLFGTYSNSMPFCYIKNVTVQGNATLLENPVYLQPKNKLSSQFITKRLGNKLNYGDIIVLSGKIINVSNYFPIYLNHQSKECSKIWDDVATLQLKSQKPTMCVHHLHMEKAWTNLNSKSSFNIYPNKQMKLEILLANNGFYVRINSENWTPICPYYTPENKSIATKPIPPWVIDHIIVHADTFTNTEIRVEETSSTAVHRQTDDENKQESKPFPVKRIQYTQIVENNTTRVQVDYVVLVNMTLQEHFKEESEVRINFFNNALEFHDLYGTTVMRLKLTLQTRTLSFNSFINKEWMVKEQDNSNYTFTIKKWADEGDNNATLIPTKLSFQIHVTKSGFRVQLNDKGMDVNERMLNYPAKVPVYAIQYITVEYNNNTLANGNAVEVSCVPEANCVNKR</sequence>
<feature type="chain" id="PRO_5037340536" evidence="2">
    <location>
        <begin position="20"/>
        <end position="933"/>
    </location>
</feature>
<name>A0A914H508_GLORO</name>
<dbReference type="PANTHER" id="PTHR11346:SF15">
    <property type="entry name" value="PLACENTAL PROTEIN 13-LIKE"/>
    <property type="match status" value="1"/>
</dbReference>
<dbReference type="AlphaFoldDB" id="A0A914H508"/>
<dbReference type="InterPro" id="IPR044156">
    <property type="entry name" value="Galectin-like"/>
</dbReference>
<dbReference type="WBParaSite" id="Gr19_v10_g14224.t1">
    <property type="protein sequence ID" value="Gr19_v10_g14224.t1"/>
    <property type="gene ID" value="Gr19_v10_g14224"/>
</dbReference>
<evidence type="ECO:0000313" key="5">
    <source>
        <dbReference type="WBParaSite" id="Gr19_v10_g14224.t1"/>
    </source>
</evidence>
<dbReference type="Proteomes" id="UP000887572">
    <property type="component" value="Unplaced"/>
</dbReference>
<dbReference type="Pfam" id="PF00337">
    <property type="entry name" value="Gal-bind_lectin"/>
    <property type="match status" value="1"/>
</dbReference>